<evidence type="ECO:0000259" key="4">
    <source>
        <dbReference type="PROSITE" id="PS50198"/>
    </source>
</evidence>
<dbReference type="Proteomes" id="UP000053370">
    <property type="component" value="Unassembled WGS sequence"/>
</dbReference>
<dbReference type="OrthoDB" id="14196at2"/>
<evidence type="ECO:0000256" key="2">
    <source>
        <dbReference type="SAM" id="MobiDB-lite"/>
    </source>
</evidence>
<dbReference type="SUPFAM" id="SSF54534">
    <property type="entry name" value="FKBP-like"/>
    <property type="match status" value="1"/>
</dbReference>
<sequence>MKNKKLFISFVYIMAFALFLGFTFACEAADKDIVATLNGTNITLDEFKEAVRYKRFSTLQEYQYIAYLYSMYNMPLDESLTTKYETILSEDGKVDLGQKTIDQLVYNIILDTESKKAGISVTDDEVNESLKQMFGITEESAADQTESTGDTLLDSNSSDMTPPEPEISQEAKLQTAMDEYFTATVGDLFSQDFFTNQIYYSLLESKLLDETVFANHVFEAEMVSARHILVETEEIAKEVLEKLNSGEKWDDLAAAYSKDSSNKDKGGNLGWFARGMMVKPFEDAAFSLEKGEISEPIKTDFGYHIIASDGKEIRPLEDDALNNAKNELYKTWYEKVNSEYKPETFDIWKDNIPMEPVFKPIEQPKAEASEVPAEESAPETSPESTPVAETKQP</sequence>
<dbReference type="PROSITE" id="PS50198">
    <property type="entry name" value="PPIC_PPIASE_2"/>
    <property type="match status" value="1"/>
</dbReference>
<evidence type="ECO:0000256" key="1">
    <source>
        <dbReference type="PROSITE-ProRule" id="PRU00278"/>
    </source>
</evidence>
<proteinExistence type="predicted"/>
<dbReference type="STRING" id="1678840.ATC1_131289"/>
<dbReference type="InterPro" id="IPR000297">
    <property type="entry name" value="PPIase_PpiC"/>
</dbReference>
<keyword evidence="1" id="KW-0697">Rotamase</keyword>
<evidence type="ECO:0000313" key="5">
    <source>
        <dbReference type="EMBL" id="GAP41304.1"/>
    </source>
</evidence>
<keyword evidence="1 5" id="KW-0413">Isomerase</keyword>
<dbReference type="Pfam" id="PF13616">
    <property type="entry name" value="Rotamase_3"/>
    <property type="match status" value="1"/>
</dbReference>
<evidence type="ECO:0000256" key="3">
    <source>
        <dbReference type="SAM" id="SignalP"/>
    </source>
</evidence>
<dbReference type="PANTHER" id="PTHR47245">
    <property type="entry name" value="PEPTIDYLPROLYL ISOMERASE"/>
    <property type="match status" value="1"/>
</dbReference>
<dbReference type="Gene3D" id="1.10.4030.10">
    <property type="entry name" value="Porin chaperone SurA, peptide-binding domain"/>
    <property type="match status" value="1"/>
</dbReference>
<protein>
    <submittedName>
        <fullName evidence="5">Parvulin-like peptidyl-prolyl isomerase</fullName>
    </submittedName>
</protein>
<feature type="domain" description="PpiC" evidence="4">
    <location>
        <begin position="220"/>
        <end position="310"/>
    </location>
</feature>
<gene>
    <name evidence="5" type="ORF">ATC1_131289</name>
</gene>
<dbReference type="InterPro" id="IPR046357">
    <property type="entry name" value="PPIase_dom_sf"/>
</dbReference>
<feature type="chain" id="PRO_5006633323" evidence="3">
    <location>
        <begin position="29"/>
        <end position="393"/>
    </location>
</feature>
<feature type="compositionally biased region" description="Low complexity" evidence="2">
    <location>
        <begin position="378"/>
        <end position="387"/>
    </location>
</feature>
<dbReference type="RefSeq" id="WP_062282238.1">
    <property type="nucleotide sequence ID" value="NZ_DF968181.1"/>
</dbReference>
<organism evidence="5">
    <name type="scientific">Flexilinea flocculi</name>
    <dbReference type="NCBI Taxonomy" id="1678840"/>
    <lineage>
        <taxon>Bacteria</taxon>
        <taxon>Bacillati</taxon>
        <taxon>Chloroflexota</taxon>
        <taxon>Anaerolineae</taxon>
        <taxon>Anaerolineales</taxon>
        <taxon>Anaerolineaceae</taxon>
        <taxon>Flexilinea</taxon>
    </lineage>
</organism>
<dbReference type="InterPro" id="IPR050245">
    <property type="entry name" value="PrsA_foldase"/>
</dbReference>
<feature type="region of interest" description="Disordered" evidence="2">
    <location>
        <begin position="358"/>
        <end position="393"/>
    </location>
</feature>
<feature type="region of interest" description="Disordered" evidence="2">
    <location>
        <begin position="139"/>
        <end position="168"/>
    </location>
</feature>
<reference evidence="5" key="1">
    <citation type="journal article" date="2015" name="Genome Announc.">
        <title>Draft Genome Sequence of Anaerolineae Strain TC1, a Novel Isolate from a Methanogenic Wastewater Treatment System.</title>
        <authorList>
            <person name="Matsuura N."/>
            <person name="Tourlousse D.M."/>
            <person name="Sun L."/>
            <person name="Toyonaga M."/>
            <person name="Kuroda K."/>
            <person name="Ohashi A."/>
            <person name="Cruz R."/>
            <person name="Yamaguchi T."/>
            <person name="Sekiguchi Y."/>
        </authorList>
    </citation>
    <scope>NUCLEOTIDE SEQUENCE [LARGE SCALE GENOMIC DNA]</scope>
    <source>
        <strain evidence="5">TC1</strain>
    </source>
</reference>
<keyword evidence="6" id="KW-1185">Reference proteome</keyword>
<dbReference type="PROSITE" id="PS51257">
    <property type="entry name" value="PROKAR_LIPOPROTEIN"/>
    <property type="match status" value="1"/>
</dbReference>
<feature type="signal peptide" evidence="3">
    <location>
        <begin position="1"/>
        <end position="28"/>
    </location>
</feature>
<dbReference type="SUPFAM" id="SSF109998">
    <property type="entry name" value="Triger factor/SurA peptide-binding domain-like"/>
    <property type="match status" value="1"/>
</dbReference>
<accession>A0A0S7BXF1</accession>
<dbReference type="Gene3D" id="3.10.50.40">
    <property type="match status" value="1"/>
</dbReference>
<dbReference type="GO" id="GO:0003755">
    <property type="term" value="F:peptidyl-prolyl cis-trans isomerase activity"/>
    <property type="evidence" value="ECO:0007669"/>
    <property type="project" value="UniProtKB-KW"/>
</dbReference>
<evidence type="ECO:0000313" key="6">
    <source>
        <dbReference type="Proteomes" id="UP000053370"/>
    </source>
</evidence>
<dbReference type="Pfam" id="PF13623">
    <property type="entry name" value="SurA_N_2"/>
    <property type="match status" value="1"/>
</dbReference>
<dbReference type="AlphaFoldDB" id="A0A0S7BXF1"/>
<name>A0A0S7BXF1_9CHLR</name>
<keyword evidence="3" id="KW-0732">Signal</keyword>
<dbReference type="PANTHER" id="PTHR47245:SF2">
    <property type="entry name" value="PEPTIDYL-PROLYL CIS-TRANS ISOMERASE HP_0175-RELATED"/>
    <property type="match status" value="1"/>
</dbReference>
<feature type="compositionally biased region" description="Polar residues" evidence="2">
    <location>
        <begin position="142"/>
        <end position="160"/>
    </location>
</feature>
<dbReference type="EMBL" id="DF968181">
    <property type="protein sequence ID" value="GAP41304.1"/>
    <property type="molecule type" value="Genomic_DNA"/>
</dbReference>
<dbReference type="InterPro" id="IPR027304">
    <property type="entry name" value="Trigger_fact/SurA_dom_sf"/>
</dbReference>